<proteinExistence type="predicted"/>
<organism evidence="1 2">
    <name type="scientific">Streptomyces thioluteus</name>
    <dbReference type="NCBI Taxonomy" id="66431"/>
    <lineage>
        <taxon>Bacteria</taxon>
        <taxon>Bacillati</taxon>
        <taxon>Actinomycetota</taxon>
        <taxon>Actinomycetes</taxon>
        <taxon>Kitasatosporales</taxon>
        <taxon>Streptomycetaceae</taxon>
        <taxon>Streptomyces</taxon>
    </lineage>
</organism>
<evidence type="ECO:0008006" key="3">
    <source>
        <dbReference type="Google" id="ProtNLM"/>
    </source>
</evidence>
<evidence type="ECO:0000313" key="1">
    <source>
        <dbReference type="EMBL" id="GAA2935432.1"/>
    </source>
</evidence>
<evidence type="ECO:0000313" key="2">
    <source>
        <dbReference type="Proteomes" id="UP001501102"/>
    </source>
</evidence>
<reference evidence="1 2" key="1">
    <citation type="journal article" date="2019" name="Int. J. Syst. Evol. Microbiol.">
        <title>The Global Catalogue of Microorganisms (GCM) 10K type strain sequencing project: providing services to taxonomists for standard genome sequencing and annotation.</title>
        <authorList>
            <consortium name="The Broad Institute Genomics Platform"/>
            <consortium name="The Broad Institute Genome Sequencing Center for Infectious Disease"/>
            <person name="Wu L."/>
            <person name="Ma J."/>
        </authorList>
    </citation>
    <scope>NUCLEOTIDE SEQUENCE [LARGE SCALE GENOMIC DNA]</scope>
    <source>
        <strain evidence="1 2">JCM 4087</strain>
    </source>
</reference>
<accession>A0ABN3X4K2</accession>
<gene>
    <name evidence="1" type="ORF">GCM10020221_34010</name>
</gene>
<dbReference type="Proteomes" id="UP001501102">
    <property type="component" value="Unassembled WGS sequence"/>
</dbReference>
<name>A0ABN3X4K2_STRTU</name>
<dbReference type="EMBL" id="BAAAXZ010000127">
    <property type="protein sequence ID" value="GAA2935432.1"/>
    <property type="molecule type" value="Genomic_DNA"/>
</dbReference>
<sequence length="39" mass="4194">MLLVDDLTETGWDAGRGRARLLRRAGAAQVFPLVLAVQG</sequence>
<comment type="caution">
    <text evidence="1">The sequence shown here is derived from an EMBL/GenBank/DDBJ whole genome shotgun (WGS) entry which is preliminary data.</text>
</comment>
<protein>
    <recommendedName>
        <fullName evidence="3">Phosphoribosyltransferase</fullName>
    </recommendedName>
</protein>
<keyword evidence="2" id="KW-1185">Reference proteome</keyword>